<evidence type="ECO:0000256" key="2">
    <source>
        <dbReference type="ARBA" id="ARBA00010072"/>
    </source>
</evidence>
<comment type="caution">
    <text evidence="12">The sequence shown here is derived from an EMBL/GenBank/DDBJ whole genome shotgun (WGS) entry which is preliminary data.</text>
</comment>
<dbReference type="PANTHER" id="PTHR30614">
    <property type="entry name" value="MEMBRANE COMPONENT OF AMINO ACID ABC TRANSPORTER"/>
    <property type="match status" value="1"/>
</dbReference>
<keyword evidence="13" id="KW-1185">Reference proteome</keyword>
<dbReference type="Proteomes" id="UP000655287">
    <property type="component" value="Unassembled WGS sequence"/>
</dbReference>
<evidence type="ECO:0000256" key="8">
    <source>
        <dbReference type="ARBA" id="ARBA00023136"/>
    </source>
</evidence>
<keyword evidence="5 9" id="KW-0812">Transmembrane</keyword>
<dbReference type="GO" id="GO:0022857">
    <property type="term" value="F:transmembrane transporter activity"/>
    <property type="evidence" value="ECO:0007669"/>
    <property type="project" value="InterPro"/>
</dbReference>
<feature type="transmembrane region" description="Helical" evidence="9">
    <location>
        <begin position="87"/>
        <end position="107"/>
    </location>
</feature>
<dbReference type="NCBIfam" id="TIGR01726">
    <property type="entry name" value="HEQRo_perm_3TM"/>
    <property type="match status" value="1"/>
</dbReference>
<dbReference type="Pfam" id="PF00528">
    <property type="entry name" value="BPD_transp_1"/>
    <property type="match status" value="1"/>
</dbReference>
<dbReference type="GO" id="GO:0006865">
    <property type="term" value="P:amino acid transport"/>
    <property type="evidence" value="ECO:0007669"/>
    <property type="project" value="UniProtKB-KW"/>
</dbReference>
<feature type="transmembrane region" description="Helical" evidence="9">
    <location>
        <begin position="258"/>
        <end position="277"/>
    </location>
</feature>
<comment type="similarity">
    <text evidence="2">Belongs to the binding-protein-dependent transport system permease family. HisMQ subfamily.</text>
</comment>
<keyword evidence="3 9" id="KW-0813">Transport</keyword>
<evidence type="ECO:0000256" key="3">
    <source>
        <dbReference type="ARBA" id="ARBA00022448"/>
    </source>
</evidence>
<feature type="region of interest" description="Disordered" evidence="10">
    <location>
        <begin position="1"/>
        <end position="30"/>
    </location>
</feature>
<dbReference type="InterPro" id="IPR010065">
    <property type="entry name" value="AA_ABC_transptr_permease_3TM"/>
</dbReference>
<evidence type="ECO:0000259" key="11">
    <source>
        <dbReference type="PROSITE" id="PS50928"/>
    </source>
</evidence>
<organism evidence="12 13">
    <name type="scientific">Sphaerisporangium rufum</name>
    <dbReference type="NCBI Taxonomy" id="1381558"/>
    <lineage>
        <taxon>Bacteria</taxon>
        <taxon>Bacillati</taxon>
        <taxon>Actinomycetota</taxon>
        <taxon>Actinomycetes</taxon>
        <taxon>Streptosporangiales</taxon>
        <taxon>Streptosporangiaceae</taxon>
        <taxon>Sphaerisporangium</taxon>
    </lineage>
</organism>
<dbReference type="InterPro" id="IPR000515">
    <property type="entry name" value="MetI-like"/>
</dbReference>
<sequence length="287" mass="30651">MTDHLTSGPADPAGPAGPAGPPPGRARLSPRKRQRISRAIQYVVLAAVLLTVVLVANWQGLAENFTKLDVARQTLPELFTVALKNTIIYTVGGFVLGALGGLLFALMRMSSVRPYRWIATIYIEIFRGLPALLIFLLILFLPLVLGFQLPGGTYGSGILGLAVINAAYMAETLRAGLQAVPRGQMEAARSLGMSHARAMATIVIPQAIRIVIPPTTNQFVALLKDSSLVFFLGVSGEYVELTKFGNDVASTTSNATPILVVGLTYLLVTIPLGYLAGRLEARQAKGR</sequence>
<evidence type="ECO:0000256" key="5">
    <source>
        <dbReference type="ARBA" id="ARBA00022692"/>
    </source>
</evidence>
<proteinExistence type="inferred from homology"/>
<dbReference type="AlphaFoldDB" id="A0A919QZF2"/>
<evidence type="ECO:0000256" key="7">
    <source>
        <dbReference type="ARBA" id="ARBA00022989"/>
    </source>
</evidence>
<feature type="domain" description="ABC transmembrane type-1" evidence="11">
    <location>
        <begin position="83"/>
        <end position="276"/>
    </location>
</feature>
<dbReference type="GO" id="GO:0043190">
    <property type="term" value="C:ATP-binding cassette (ABC) transporter complex"/>
    <property type="evidence" value="ECO:0007669"/>
    <property type="project" value="InterPro"/>
</dbReference>
<dbReference type="Gene3D" id="1.10.3720.10">
    <property type="entry name" value="MetI-like"/>
    <property type="match status" value="1"/>
</dbReference>
<dbReference type="CDD" id="cd06261">
    <property type="entry name" value="TM_PBP2"/>
    <property type="match status" value="1"/>
</dbReference>
<evidence type="ECO:0000313" key="12">
    <source>
        <dbReference type="EMBL" id="GII76926.1"/>
    </source>
</evidence>
<dbReference type="PROSITE" id="PS50928">
    <property type="entry name" value="ABC_TM1"/>
    <property type="match status" value="1"/>
</dbReference>
<keyword evidence="7 9" id="KW-1133">Transmembrane helix</keyword>
<dbReference type="PANTHER" id="PTHR30614:SF20">
    <property type="entry name" value="GLUTAMINE TRANSPORT SYSTEM PERMEASE PROTEIN GLNP"/>
    <property type="match status" value="1"/>
</dbReference>
<protein>
    <submittedName>
        <fullName evidence="12">Amino acid ABC transporter permease</fullName>
    </submittedName>
</protein>
<evidence type="ECO:0000256" key="4">
    <source>
        <dbReference type="ARBA" id="ARBA00022475"/>
    </source>
</evidence>
<accession>A0A919QZF2</accession>
<evidence type="ECO:0000313" key="13">
    <source>
        <dbReference type="Proteomes" id="UP000655287"/>
    </source>
</evidence>
<gene>
    <name evidence="12" type="ORF">Sru01_19080</name>
</gene>
<dbReference type="SUPFAM" id="SSF161098">
    <property type="entry name" value="MetI-like"/>
    <property type="match status" value="1"/>
</dbReference>
<evidence type="ECO:0000256" key="6">
    <source>
        <dbReference type="ARBA" id="ARBA00022970"/>
    </source>
</evidence>
<dbReference type="InterPro" id="IPR043429">
    <property type="entry name" value="ArtM/GltK/GlnP/TcyL/YhdX-like"/>
</dbReference>
<dbReference type="EMBL" id="BOOU01000030">
    <property type="protein sequence ID" value="GII76926.1"/>
    <property type="molecule type" value="Genomic_DNA"/>
</dbReference>
<evidence type="ECO:0000256" key="9">
    <source>
        <dbReference type="RuleBase" id="RU363032"/>
    </source>
</evidence>
<reference evidence="12" key="1">
    <citation type="submission" date="2021-01" db="EMBL/GenBank/DDBJ databases">
        <title>Whole genome shotgun sequence of Sphaerisporangium rufum NBRC 109079.</title>
        <authorList>
            <person name="Komaki H."/>
            <person name="Tamura T."/>
        </authorList>
    </citation>
    <scope>NUCLEOTIDE SEQUENCE</scope>
    <source>
        <strain evidence="12">NBRC 109079</strain>
    </source>
</reference>
<feature type="transmembrane region" description="Helical" evidence="9">
    <location>
        <begin position="39"/>
        <end position="58"/>
    </location>
</feature>
<evidence type="ECO:0000256" key="10">
    <source>
        <dbReference type="SAM" id="MobiDB-lite"/>
    </source>
</evidence>
<evidence type="ECO:0000256" key="1">
    <source>
        <dbReference type="ARBA" id="ARBA00004651"/>
    </source>
</evidence>
<dbReference type="InterPro" id="IPR035906">
    <property type="entry name" value="MetI-like_sf"/>
</dbReference>
<feature type="transmembrane region" description="Helical" evidence="9">
    <location>
        <begin position="128"/>
        <end position="147"/>
    </location>
</feature>
<comment type="subcellular location">
    <subcellularLocation>
        <location evidence="1 9">Cell membrane</location>
        <topology evidence="1 9">Multi-pass membrane protein</topology>
    </subcellularLocation>
</comment>
<dbReference type="RefSeq" id="WP_203983567.1">
    <property type="nucleotide sequence ID" value="NZ_BOOU01000030.1"/>
</dbReference>
<keyword evidence="8 9" id="KW-0472">Membrane</keyword>
<keyword evidence="6" id="KW-0029">Amino-acid transport</keyword>
<name>A0A919QZF2_9ACTN</name>
<keyword evidence="4" id="KW-1003">Cell membrane</keyword>